<organism evidence="1 2">
    <name type="scientific">Micromonospora zingiberis</name>
    <dbReference type="NCBI Taxonomy" id="2053011"/>
    <lineage>
        <taxon>Bacteria</taxon>
        <taxon>Bacillati</taxon>
        <taxon>Actinomycetota</taxon>
        <taxon>Actinomycetes</taxon>
        <taxon>Micromonosporales</taxon>
        <taxon>Micromonosporaceae</taxon>
        <taxon>Micromonospora</taxon>
    </lineage>
</organism>
<proteinExistence type="predicted"/>
<evidence type="ECO:0000313" key="2">
    <source>
        <dbReference type="Proteomes" id="UP000292274"/>
    </source>
</evidence>
<protein>
    <submittedName>
        <fullName evidence="1">Uncharacterized protein</fullName>
    </submittedName>
</protein>
<gene>
    <name evidence="1" type="ORF">E0H26_07375</name>
</gene>
<reference evidence="1 2" key="1">
    <citation type="submission" date="2019-02" db="EMBL/GenBank/DDBJ databases">
        <title>Jishengella sp. nov., isolated from a root of Zingiber montanum.</title>
        <authorList>
            <person name="Kuncharoen N."/>
            <person name="Kudo T."/>
            <person name="Masahiro Y."/>
            <person name="Ohkuma M."/>
            <person name="Tanasupawat S."/>
        </authorList>
    </citation>
    <scope>NUCLEOTIDE SEQUENCE [LARGE SCALE GENOMIC DNA]</scope>
    <source>
        <strain evidence="1 2">PLAI 1-1</strain>
    </source>
</reference>
<sequence length="173" mass="17917">MPSKDPLARLQDAAALWSVGSSTPADVIEAACACLVAGVDSPTLRILAGLPSTPAGESDELRRWLPAALAELSLAFHPENSREAQEAAVRIMASRLLAGAITPSELTSWAYHCITIEGTPIAYALVRLDDAYEVAQHSGPGLGKIDAAVRAEARRLVDTAAGATGDPPPPSAV</sequence>
<dbReference type="Proteomes" id="UP000292274">
    <property type="component" value="Unassembled WGS sequence"/>
</dbReference>
<name>A0A4R0GNY4_9ACTN</name>
<keyword evidence="2" id="KW-1185">Reference proteome</keyword>
<dbReference type="AlphaFoldDB" id="A0A4R0GNY4"/>
<dbReference type="EMBL" id="SJJR01000003">
    <property type="protein sequence ID" value="TCB99206.1"/>
    <property type="molecule type" value="Genomic_DNA"/>
</dbReference>
<accession>A0A4R0GNY4</accession>
<evidence type="ECO:0000313" key="1">
    <source>
        <dbReference type="EMBL" id="TCB99206.1"/>
    </source>
</evidence>
<comment type="caution">
    <text evidence="1">The sequence shown here is derived from an EMBL/GenBank/DDBJ whole genome shotgun (WGS) entry which is preliminary data.</text>
</comment>
<dbReference type="RefSeq" id="WP_131302487.1">
    <property type="nucleotide sequence ID" value="NZ_SJJR01000003.1"/>
</dbReference>
<dbReference type="OrthoDB" id="3369278at2"/>